<evidence type="ECO:0000313" key="2">
    <source>
        <dbReference type="EMBL" id="KAK5949564.1"/>
    </source>
</evidence>
<dbReference type="AlphaFoldDB" id="A0AAN8I2X9"/>
<protein>
    <submittedName>
        <fullName evidence="2">Uncharacterized protein</fullName>
    </submittedName>
</protein>
<feature type="compositionally biased region" description="Polar residues" evidence="1">
    <location>
        <begin position="18"/>
        <end position="42"/>
    </location>
</feature>
<name>A0AAN8I2X9_9EURO</name>
<reference evidence="2 3" key="1">
    <citation type="submission" date="2022-12" db="EMBL/GenBank/DDBJ databases">
        <title>Genomic features and morphological characterization of a novel Knufia sp. strain isolated from spacecraft assembly facility.</title>
        <authorList>
            <person name="Teixeira M."/>
            <person name="Chander A.M."/>
            <person name="Stajich J.E."/>
            <person name="Venkateswaran K."/>
        </authorList>
    </citation>
    <scope>NUCLEOTIDE SEQUENCE [LARGE SCALE GENOMIC DNA]</scope>
    <source>
        <strain evidence="2 3">FJI-L2-BK-P2</strain>
    </source>
</reference>
<proteinExistence type="predicted"/>
<keyword evidence="3" id="KW-1185">Reference proteome</keyword>
<gene>
    <name evidence="2" type="ORF">OHC33_009371</name>
</gene>
<accession>A0AAN8I2X9</accession>
<comment type="caution">
    <text evidence="2">The sequence shown here is derived from an EMBL/GenBank/DDBJ whole genome shotgun (WGS) entry which is preliminary data.</text>
</comment>
<dbReference type="EMBL" id="JAKLMC020000034">
    <property type="protein sequence ID" value="KAK5949564.1"/>
    <property type="molecule type" value="Genomic_DNA"/>
</dbReference>
<evidence type="ECO:0000313" key="3">
    <source>
        <dbReference type="Proteomes" id="UP001316803"/>
    </source>
</evidence>
<dbReference type="PANTHER" id="PTHR35896:SF3">
    <property type="entry name" value="MAJOR FACILITATOR SUPERFAMILY TRANSPORTER"/>
    <property type="match status" value="1"/>
</dbReference>
<sequence>MPSPSAFRFPSRAQAYTTLSMENNGDGSTTVGSPSSSHQDLPQSEKGYFNTKSNTSRRRLHDVTITIILTLLLTAAFQYTYHTLTFNPTTLFHNAISSLYSEPARLNPQYHCGNSSTEARQLGCIFDLSLVGWVPAPCFEPALNQRFLDFGWRFFEDQNGTIEVSLDRIAESAGTREPFWAQHGYHVTHCELAWERMHMALQGGKRLTTHALNLEHTRHCAMMMELRDGFYSLNSQILPLLNSC</sequence>
<evidence type="ECO:0000256" key="1">
    <source>
        <dbReference type="SAM" id="MobiDB-lite"/>
    </source>
</evidence>
<feature type="region of interest" description="Disordered" evidence="1">
    <location>
        <begin position="18"/>
        <end position="51"/>
    </location>
</feature>
<dbReference type="Proteomes" id="UP001316803">
    <property type="component" value="Unassembled WGS sequence"/>
</dbReference>
<dbReference type="PANTHER" id="PTHR35896">
    <property type="entry name" value="IG-LIKE DOMAIN-CONTAINING PROTEIN"/>
    <property type="match status" value="1"/>
</dbReference>
<organism evidence="2 3">
    <name type="scientific">Knufia fluminis</name>
    <dbReference type="NCBI Taxonomy" id="191047"/>
    <lineage>
        <taxon>Eukaryota</taxon>
        <taxon>Fungi</taxon>
        <taxon>Dikarya</taxon>
        <taxon>Ascomycota</taxon>
        <taxon>Pezizomycotina</taxon>
        <taxon>Eurotiomycetes</taxon>
        <taxon>Chaetothyriomycetidae</taxon>
        <taxon>Chaetothyriales</taxon>
        <taxon>Trichomeriaceae</taxon>
        <taxon>Knufia</taxon>
    </lineage>
</organism>
<dbReference type="InterPro" id="IPR053008">
    <property type="entry name" value="Phomopsin_biosynth_assoc"/>
</dbReference>